<protein>
    <submittedName>
        <fullName evidence="6">Sugar translocase</fullName>
    </submittedName>
</protein>
<organism evidence="6 7">
    <name type="scientific">Burkholderia ubonensis</name>
    <dbReference type="NCBI Taxonomy" id="101571"/>
    <lineage>
        <taxon>Bacteria</taxon>
        <taxon>Pseudomonadati</taxon>
        <taxon>Pseudomonadota</taxon>
        <taxon>Betaproteobacteria</taxon>
        <taxon>Burkholderiales</taxon>
        <taxon>Burkholderiaceae</taxon>
        <taxon>Burkholderia</taxon>
        <taxon>Burkholderia cepacia complex</taxon>
    </lineage>
</organism>
<reference evidence="6 7" key="1">
    <citation type="submission" date="2015-11" db="EMBL/GenBank/DDBJ databases">
        <title>Expanding the genomic diversity of Burkholderia species for the development of highly accurate diagnostics.</title>
        <authorList>
            <person name="Sahl J."/>
            <person name="Keim P."/>
            <person name="Wagner D."/>
        </authorList>
    </citation>
    <scope>NUCLEOTIDE SEQUENCE [LARGE SCALE GENOMIC DNA]</scope>
    <source>
        <strain evidence="6 7">RF32-BP4</strain>
    </source>
</reference>
<comment type="similarity">
    <text evidence="2">Belongs to the GtrA family.</text>
</comment>
<evidence type="ECO:0000256" key="3">
    <source>
        <dbReference type="ARBA" id="ARBA00022692"/>
    </source>
</evidence>
<evidence type="ECO:0000256" key="1">
    <source>
        <dbReference type="ARBA" id="ARBA00004141"/>
    </source>
</evidence>
<dbReference type="InterPro" id="IPR051401">
    <property type="entry name" value="GtrA_CellWall_Glycosyl"/>
</dbReference>
<dbReference type="GO" id="GO:0005886">
    <property type="term" value="C:plasma membrane"/>
    <property type="evidence" value="ECO:0007669"/>
    <property type="project" value="TreeGrafter"/>
</dbReference>
<sequence length="132" mass="14180">MEIQVIRALYAAERGRLIRFGVSGLCSTAIHALIASAMFALADATPVTANAVAFVCATVFSYLANTLWSFSSTVQWSNLARFLAVAVSGLVETMLLARGTEALGLAAGWSIVAVVLFVPPVTFVLHRLWTYR</sequence>
<dbReference type="EMBL" id="LOTN01000004">
    <property type="protein sequence ID" value="KUZ96012.1"/>
    <property type="molecule type" value="Genomic_DNA"/>
</dbReference>
<evidence type="ECO:0000256" key="4">
    <source>
        <dbReference type="ARBA" id="ARBA00022989"/>
    </source>
</evidence>
<evidence type="ECO:0000313" key="6">
    <source>
        <dbReference type="EMBL" id="KUZ96012.1"/>
    </source>
</evidence>
<dbReference type="Pfam" id="PF04138">
    <property type="entry name" value="GtrA_DPMS_TM"/>
    <property type="match status" value="1"/>
</dbReference>
<dbReference type="PANTHER" id="PTHR38459">
    <property type="entry name" value="PROPHAGE BACTOPRENOL-LINKED GLUCOSE TRANSLOCASE HOMOLOG"/>
    <property type="match status" value="1"/>
</dbReference>
<evidence type="ECO:0000313" key="7">
    <source>
        <dbReference type="Proteomes" id="UP000065521"/>
    </source>
</evidence>
<name>A0A102H5C1_9BURK</name>
<proteinExistence type="inferred from homology"/>
<keyword evidence="3" id="KW-0812">Transmembrane</keyword>
<dbReference type="InterPro" id="IPR007267">
    <property type="entry name" value="GtrA_DPMS_TM"/>
</dbReference>
<dbReference type="PANTHER" id="PTHR38459:SF1">
    <property type="entry name" value="PROPHAGE BACTOPRENOL-LINKED GLUCOSE TRANSLOCASE HOMOLOG"/>
    <property type="match status" value="1"/>
</dbReference>
<dbReference type="AlphaFoldDB" id="A0A102H5C1"/>
<accession>A0A102H5C1</accession>
<dbReference type="RefSeq" id="WP_059610887.1">
    <property type="nucleotide sequence ID" value="NZ_CP013371.1"/>
</dbReference>
<comment type="caution">
    <text evidence="6">The sequence shown here is derived from an EMBL/GenBank/DDBJ whole genome shotgun (WGS) entry which is preliminary data.</text>
</comment>
<keyword evidence="5" id="KW-0472">Membrane</keyword>
<gene>
    <name evidence="6" type="ORF">WI38_04370</name>
</gene>
<evidence type="ECO:0000256" key="2">
    <source>
        <dbReference type="ARBA" id="ARBA00009399"/>
    </source>
</evidence>
<keyword evidence="4" id="KW-1133">Transmembrane helix</keyword>
<comment type="subcellular location">
    <subcellularLocation>
        <location evidence="1">Membrane</location>
        <topology evidence="1">Multi-pass membrane protein</topology>
    </subcellularLocation>
</comment>
<evidence type="ECO:0000256" key="5">
    <source>
        <dbReference type="ARBA" id="ARBA00023136"/>
    </source>
</evidence>
<dbReference type="Proteomes" id="UP000065521">
    <property type="component" value="Unassembled WGS sequence"/>
</dbReference>
<dbReference type="GO" id="GO:0000271">
    <property type="term" value="P:polysaccharide biosynthetic process"/>
    <property type="evidence" value="ECO:0007669"/>
    <property type="project" value="InterPro"/>
</dbReference>